<comment type="function">
    <text evidence="3">Nucleotide-binding protein.</text>
</comment>
<dbReference type="InterPro" id="IPR036183">
    <property type="entry name" value="YajQ-like_sf"/>
</dbReference>
<proteinExistence type="inferred from homology"/>
<name>D9MP23_9BACT</name>
<evidence type="ECO:0000256" key="3">
    <source>
        <dbReference type="HAMAP-Rule" id="MF_00632"/>
    </source>
</evidence>
<dbReference type="HAMAP" id="MF_00632">
    <property type="entry name" value="UPF0234"/>
    <property type="match status" value="1"/>
</dbReference>
<dbReference type="CDD" id="cd11740">
    <property type="entry name" value="YajQ_like"/>
    <property type="match status" value="1"/>
</dbReference>
<gene>
    <name evidence="4" type="ORF">LW3_0090</name>
</gene>
<organism evidence="4">
    <name type="scientific">uncultured Nitrospirae bacterium MY3-5B</name>
    <dbReference type="NCBI Taxonomy" id="798578"/>
    <lineage>
        <taxon>Bacteria</taxon>
        <taxon>Pseudomonadati</taxon>
        <taxon>Nitrospirota</taxon>
        <taxon>environmental samples</taxon>
    </lineage>
</organism>
<evidence type="ECO:0000313" key="4">
    <source>
        <dbReference type="EMBL" id="ADI87712.1"/>
    </source>
</evidence>
<protein>
    <recommendedName>
        <fullName evidence="3">Nucleotide-binding protein LW3_0090</fullName>
    </recommendedName>
</protein>
<dbReference type="SUPFAM" id="SSF89963">
    <property type="entry name" value="YajQ-like"/>
    <property type="match status" value="2"/>
</dbReference>
<dbReference type="Pfam" id="PF04461">
    <property type="entry name" value="YajQ"/>
    <property type="match status" value="1"/>
</dbReference>
<dbReference type="GO" id="GO:0000166">
    <property type="term" value="F:nucleotide binding"/>
    <property type="evidence" value="ECO:0007669"/>
    <property type="project" value="UniProtKB-UniRule"/>
</dbReference>
<reference evidence="4" key="1">
    <citation type="journal article" date="2011" name="Appl. Environ. Microbiol.">
        <title>Metagenomic analysis reveals unexpected subgenomic diversity of magnetotactic bacteria within the phylum Nitrospirae.</title>
        <authorList>
            <person name="Lin W."/>
            <person name="Jogler C."/>
            <person name="Schuler D."/>
            <person name="Pan Y."/>
        </authorList>
    </citation>
    <scope>NUCLEOTIDE SEQUENCE</scope>
</reference>
<dbReference type="NCBIfam" id="NF003819">
    <property type="entry name" value="PRK05412.1"/>
    <property type="match status" value="1"/>
</dbReference>
<keyword evidence="1 3" id="KW-0547">Nucleotide-binding</keyword>
<dbReference type="EMBL" id="HM454281">
    <property type="protein sequence ID" value="ADI87712.1"/>
    <property type="molecule type" value="Genomic_DNA"/>
</dbReference>
<dbReference type="InterPro" id="IPR007551">
    <property type="entry name" value="YajQ/Smlt4090-like"/>
</dbReference>
<sequence>MPDEHSFDIGCQVDMQEVINAVNQSLKEISQRFDFKASKSNIEIDKGNNSIVVTSDDEFKLKSVLDILHGKLVKRDVSLKALSYGKVEPAAASTVKQKITLQQGVPIEKAKEIVKIIKDMKLKVSSEIQGDSVRVRGKKLDDLQAIIEKIKAQDFDIHLQFTNYR</sequence>
<dbReference type="Gene3D" id="3.30.70.860">
    <property type="match status" value="1"/>
</dbReference>
<evidence type="ECO:0000256" key="1">
    <source>
        <dbReference type="ARBA" id="ARBA00022741"/>
    </source>
</evidence>
<accession>D9MP23</accession>
<evidence type="ECO:0000256" key="2">
    <source>
        <dbReference type="ARBA" id="ARBA00093450"/>
    </source>
</evidence>
<dbReference type="GO" id="GO:0005829">
    <property type="term" value="C:cytosol"/>
    <property type="evidence" value="ECO:0007669"/>
    <property type="project" value="TreeGrafter"/>
</dbReference>
<dbReference type="Gene3D" id="3.30.70.990">
    <property type="entry name" value="YajQ-like, domain 2"/>
    <property type="match status" value="1"/>
</dbReference>
<dbReference type="AlphaFoldDB" id="D9MP23"/>
<dbReference type="InterPro" id="IPR035570">
    <property type="entry name" value="UPF0234_N"/>
</dbReference>
<dbReference type="PANTHER" id="PTHR30476">
    <property type="entry name" value="UPF0234 PROTEIN YAJQ"/>
    <property type="match status" value="1"/>
</dbReference>
<dbReference type="InterPro" id="IPR035571">
    <property type="entry name" value="UPF0234-like_C"/>
</dbReference>
<dbReference type="PANTHER" id="PTHR30476:SF0">
    <property type="entry name" value="UPF0234 PROTEIN YAJQ"/>
    <property type="match status" value="1"/>
</dbReference>
<comment type="similarity">
    <text evidence="2 3">Belongs to the YajQ family.</text>
</comment>